<dbReference type="OrthoDB" id="5973539at2759"/>
<evidence type="ECO:0000259" key="5">
    <source>
        <dbReference type="PROSITE" id="PS50081"/>
    </source>
</evidence>
<keyword evidence="1" id="KW-0479">Metal-binding</keyword>
<feature type="region of interest" description="Disordered" evidence="3">
    <location>
        <begin position="30"/>
        <end position="55"/>
    </location>
</feature>
<feature type="compositionally biased region" description="Polar residues" evidence="3">
    <location>
        <begin position="200"/>
        <end position="210"/>
    </location>
</feature>
<dbReference type="RefSeq" id="XP_002177996.1">
    <property type="nucleotide sequence ID" value="XM_002177960.1"/>
</dbReference>
<dbReference type="GO" id="GO:0046872">
    <property type="term" value="F:metal ion binding"/>
    <property type="evidence" value="ECO:0007669"/>
    <property type="project" value="UniProtKB-KW"/>
</dbReference>
<proteinExistence type="predicted"/>
<accession>B7FSK0</accession>
<dbReference type="eggNOG" id="ENOG502T6B3">
    <property type="taxonomic scope" value="Eukaryota"/>
</dbReference>
<reference evidence="6 7" key="1">
    <citation type="journal article" date="2008" name="Nature">
        <title>The Phaeodactylum genome reveals the evolutionary history of diatom genomes.</title>
        <authorList>
            <person name="Bowler C."/>
            <person name="Allen A.E."/>
            <person name="Badger J.H."/>
            <person name="Grimwood J."/>
            <person name="Jabbari K."/>
            <person name="Kuo A."/>
            <person name="Maheswari U."/>
            <person name="Martens C."/>
            <person name="Maumus F."/>
            <person name="Otillar R.P."/>
            <person name="Rayko E."/>
            <person name="Salamov A."/>
            <person name="Vandepoele K."/>
            <person name="Beszteri B."/>
            <person name="Gruber A."/>
            <person name="Heijde M."/>
            <person name="Katinka M."/>
            <person name="Mock T."/>
            <person name="Valentin K."/>
            <person name="Verret F."/>
            <person name="Berges J.A."/>
            <person name="Brownlee C."/>
            <person name="Cadoret J.P."/>
            <person name="Chiovitti A."/>
            <person name="Choi C.J."/>
            <person name="Coesel S."/>
            <person name="De Martino A."/>
            <person name="Detter J.C."/>
            <person name="Durkin C."/>
            <person name="Falciatore A."/>
            <person name="Fournet J."/>
            <person name="Haruta M."/>
            <person name="Huysman M.J."/>
            <person name="Jenkins B.D."/>
            <person name="Jiroutova K."/>
            <person name="Jorgensen R.E."/>
            <person name="Joubert Y."/>
            <person name="Kaplan A."/>
            <person name="Kroger N."/>
            <person name="Kroth P.G."/>
            <person name="La Roche J."/>
            <person name="Lindquist E."/>
            <person name="Lommer M."/>
            <person name="Martin-Jezequel V."/>
            <person name="Lopez P.J."/>
            <person name="Lucas S."/>
            <person name="Mangogna M."/>
            <person name="McGinnis K."/>
            <person name="Medlin L.K."/>
            <person name="Montsant A."/>
            <person name="Oudot-Le Secq M.P."/>
            <person name="Napoli C."/>
            <person name="Obornik M."/>
            <person name="Parker M.S."/>
            <person name="Petit J.L."/>
            <person name="Porcel B.M."/>
            <person name="Poulsen N."/>
            <person name="Robison M."/>
            <person name="Rychlewski L."/>
            <person name="Rynearson T.A."/>
            <person name="Schmutz J."/>
            <person name="Shapiro H."/>
            <person name="Siaut M."/>
            <person name="Stanley M."/>
            <person name="Sussman M.R."/>
            <person name="Taylor A.R."/>
            <person name="Vardi A."/>
            <person name="von Dassow P."/>
            <person name="Vyverman W."/>
            <person name="Willis A."/>
            <person name="Wyrwicz L.S."/>
            <person name="Rokhsar D.S."/>
            <person name="Weissenbach J."/>
            <person name="Armbrust E.V."/>
            <person name="Green B.R."/>
            <person name="Van de Peer Y."/>
            <person name="Grigoriev I.V."/>
        </authorList>
    </citation>
    <scope>NUCLEOTIDE SEQUENCE [LARGE SCALE GENOMIC DNA]</scope>
    <source>
        <strain evidence="6 7">CCAP 1055/1</strain>
    </source>
</reference>
<dbReference type="KEGG" id="pti:PHATRDRAFT_43537"/>
<feature type="domain" description="Phorbol-ester/DAG-type" evidence="5">
    <location>
        <begin position="649"/>
        <end position="701"/>
    </location>
</feature>
<name>B7FSK0_PHATC</name>
<keyword evidence="7" id="KW-1185">Reference proteome</keyword>
<dbReference type="Proteomes" id="UP000000759">
    <property type="component" value="Chromosome 2"/>
</dbReference>
<feature type="region of interest" description="Disordered" evidence="3">
    <location>
        <begin position="183"/>
        <end position="210"/>
    </location>
</feature>
<feature type="region of interest" description="Disordered" evidence="3">
    <location>
        <begin position="606"/>
        <end position="629"/>
    </location>
</feature>
<keyword evidence="4" id="KW-1133">Transmembrane helix</keyword>
<keyword evidence="4" id="KW-0472">Membrane</keyword>
<protein>
    <recommendedName>
        <fullName evidence="5">Phorbol-ester/DAG-type domain-containing protein</fullName>
    </recommendedName>
</protein>
<dbReference type="Gene3D" id="3.30.60.20">
    <property type="match status" value="1"/>
</dbReference>
<dbReference type="InterPro" id="IPR002219">
    <property type="entry name" value="PKC_DAG/PE"/>
</dbReference>
<feature type="compositionally biased region" description="Low complexity" evidence="3">
    <location>
        <begin position="315"/>
        <end position="332"/>
    </location>
</feature>
<evidence type="ECO:0000313" key="7">
    <source>
        <dbReference type="Proteomes" id="UP000000759"/>
    </source>
</evidence>
<dbReference type="SUPFAM" id="SSF57889">
    <property type="entry name" value="Cysteine-rich domain"/>
    <property type="match status" value="1"/>
</dbReference>
<feature type="compositionally biased region" description="Basic and acidic residues" evidence="3">
    <location>
        <begin position="301"/>
        <end position="311"/>
    </location>
</feature>
<evidence type="ECO:0000256" key="1">
    <source>
        <dbReference type="ARBA" id="ARBA00022723"/>
    </source>
</evidence>
<feature type="transmembrane region" description="Helical" evidence="4">
    <location>
        <begin position="1382"/>
        <end position="1408"/>
    </location>
</feature>
<keyword evidence="2" id="KW-0862">Zinc</keyword>
<feature type="compositionally biased region" description="Polar residues" evidence="3">
    <location>
        <begin position="333"/>
        <end position="343"/>
    </location>
</feature>
<dbReference type="InterPro" id="IPR046349">
    <property type="entry name" value="C1-like_sf"/>
</dbReference>
<dbReference type="CDD" id="cd00029">
    <property type="entry name" value="C1"/>
    <property type="match status" value="1"/>
</dbReference>
<dbReference type="InParanoid" id="B7FSK0"/>
<sequence>MGEILRGRPRPVNLLVWLNKLDDVLDQGLTSRTPAETRSDVAPPNPSTTRGLDDNDEEELFLEDAVTFVSVPVTIPRFVPGSSSTSVGEDHSSLDSSHTQPPPSSTHTTYYTPVRVPGRLQRTPRATKMTTTSTPVRSRPYSVRRRRPADSSTIDGSAASEPTDPLSLDPCTAVGRFRDDGAEQHPAVSTDEHHDDDETATVSRNNQPTVRRTHRLVSRRTDHVDDNKLVKHKTRTCWPRLVLHDSVEGIGSAPALSNGIHHDGERFVTSTKFAPESVCLATDEPEMEQGGAVSTSSERSASFREDTEHTNRVASTHSSSTVHVPSTTDSTSEIAPSSQQGSTFPPAEYDNDEQSDTFDSEHCSLETVPESRDGALADDSIRKDDDSGPPTFPHRNGVPRQVELRSEFEVGRHLVSWVDEDDFGPWDFRMNRKGVVHVRLLRAQRLPCSVGSSVQAVLSLTPWKGKVRTDSTRAFSGPSDHHGVCAQWDEDETKPTSMVHAYSSADSPIPFVHIDLVFSTLGMFDFTMCSLELSCESLLRSPRLAKRQWFLTTTGDHEDHAPLMQMEAMFEPAEPLLLSSPLDTIENVANTRGSVDVSMTIGDTREGNAALPSAEPSAPHPQDDRSQAGFSVSHNSLQRREVHSLPHRSHLLSLKTFYTPAQCCVCHRSIMSGLTKHSAFHCEACNLDCCRDCQLQVDVECPCGSAIARKAVEKSIQNKLTTENLLNILAPKEDTLIKEGHRKNNQSFVAVEDSDRGGSLALDAEESHGIGRVRLHFLQATVLREPLPPTADVEDVTAEEMTWKTGDYYIRVATTESDLTKRTATVQNSGKPRFDKAEMQFNIIEIVNAETDRAVGSALVSTQILLQKQRDHNVEHHGLGLMSIHKGPPSFKGMLRWKIEIRTGRAKFAMPVTWADAKQGVRATTSSKAFGYDHFPLAPEQDHDGSIVGWVDLQSVVEENFQSLYGSNPQACPSRPQGDLNMNVLQLHFSRISFLLDDIKGVFDTCQYITSWESPLLTLLSLVFVIVYCVRFNPAYFGCTPISFLIIILVYLAMMRKRKESLKSSFIKRQQSARRKAEKVVVNYKIHRPFGMLQIKVDKGKNLLSPELGFSGNVGCRVYWDLARYASPKKATQLMKVDKSAAVTLDICTTDFVYMSNPIWERVVPGDICKRLKLALPTYGDAFDIRNNGESATVAIPILQPFTEIRKDLHRLDSWKSSCAGVVFEVKFTGPLPGSEFVLGEVCIPFARLIDSGEVVGWFQVGDVGTQGLPPEDFPEPTGKPNDHSPMIHIRILWSPPKTEFAGASETEREASLVIQEELMRSAVLVTEQRKTIVSSSVGAFNSVRSISGSLLAVQTALGNILDTVEALKNLLTFSDPFKSSVLLLLLVLMWMLMAIVPTKFILLAAAITPYVTSFHARFVDGAQKIETFLSSSRTDNKHEMEAKPHSVLSWVVNAIRGLPTEEDLRMTYYWEARRVCFREFEMSAQTRRNLRLQRLWRAQWYSMLEIMTTTVESGASEIVWRTAFAVIHGHRLLWWKSAMAFDNGDAAEGQLFLQGHAGLATPTPLEMKAIKPEDSRRVISVFGKGAGKQERITVLAPTHKEKVKLEEVIGFAVAGKND</sequence>
<dbReference type="PaxDb" id="2850-Phatr43537"/>
<feature type="region of interest" description="Disordered" evidence="3">
    <location>
        <begin position="81"/>
        <end position="169"/>
    </location>
</feature>
<gene>
    <name evidence="6" type="ORF">PHATRDRAFT_43537</name>
</gene>
<evidence type="ECO:0000256" key="4">
    <source>
        <dbReference type="SAM" id="Phobius"/>
    </source>
</evidence>
<evidence type="ECO:0000256" key="3">
    <source>
        <dbReference type="SAM" id="MobiDB-lite"/>
    </source>
</evidence>
<dbReference type="EMBL" id="CM000606">
    <property type="protein sequence ID" value="EEC50810.1"/>
    <property type="molecule type" value="Genomic_DNA"/>
</dbReference>
<evidence type="ECO:0000256" key="2">
    <source>
        <dbReference type="ARBA" id="ARBA00022833"/>
    </source>
</evidence>
<feature type="compositionally biased region" description="Acidic residues" evidence="3">
    <location>
        <begin position="349"/>
        <end position="358"/>
    </location>
</feature>
<organism evidence="6 7">
    <name type="scientific">Phaeodactylum tricornutum (strain CCAP 1055/1)</name>
    <dbReference type="NCBI Taxonomy" id="556484"/>
    <lineage>
        <taxon>Eukaryota</taxon>
        <taxon>Sar</taxon>
        <taxon>Stramenopiles</taxon>
        <taxon>Ochrophyta</taxon>
        <taxon>Bacillariophyta</taxon>
        <taxon>Bacillariophyceae</taxon>
        <taxon>Bacillariophycidae</taxon>
        <taxon>Naviculales</taxon>
        <taxon>Phaeodactylaceae</taxon>
        <taxon>Phaeodactylum</taxon>
    </lineage>
</organism>
<dbReference type="GeneID" id="7197571"/>
<feature type="compositionally biased region" description="Basic and acidic residues" evidence="3">
    <location>
        <begin position="359"/>
        <end position="386"/>
    </location>
</feature>
<dbReference type="PROSITE" id="PS50081">
    <property type="entry name" value="ZF_DAG_PE_2"/>
    <property type="match status" value="1"/>
</dbReference>
<evidence type="ECO:0000313" key="6">
    <source>
        <dbReference type="EMBL" id="EEC50810.1"/>
    </source>
</evidence>
<reference evidence="7" key="2">
    <citation type="submission" date="2008-08" db="EMBL/GenBank/DDBJ databases">
        <authorList>
            <consortium name="Diatom Consortium"/>
            <person name="Grigoriev I."/>
            <person name="Grimwood J."/>
            <person name="Kuo A."/>
            <person name="Otillar R.P."/>
            <person name="Salamov A."/>
            <person name="Detter J.C."/>
            <person name="Lindquist E."/>
            <person name="Shapiro H."/>
            <person name="Lucas S."/>
            <person name="Glavina del Rio T."/>
            <person name="Pitluck S."/>
            <person name="Rokhsar D."/>
            <person name="Bowler C."/>
        </authorList>
    </citation>
    <scope>GENOME REANNOTATION</scope>
    <source>
        <strain evidence="7">CCAP 1055/1</strain>
    </source>
</reference>
<feature type="region of interest" description="Disordered" evidence="3">
    <location>
        <begin position="282"/>
        <end position="397"/>
    </location>
</feature>
<keyword evidence="4" id="KW-0812">Transmembrane</keyword>
<feature type="transmembrane region" description="Helical" evidence="4">
    <location>
        <begin position="1035"/>
        <end position="1054"/>
    </location>
</feature>
<dbReference type="HOGENOM" id="CLU_243324_0_0_1"/>